<dbReference type="PANTHER" id="PTHR30061:SF50">
    <property type="entry name" value="MALTOSE_MALTODEXTRIN-BINDING PERIPLASMIC PROTEIN"/>
    <property type="match status" value="1"/>
</dbReference>
<dbReference type="PROSITE" id="PS51257">
    <property type="entry name" value="PROKAR_LIPOPROTEIN"/>
    <property type="match status" value="1"/>
</dbReference>
<keyword evidence="3 4" id="KW-0732">Signal</keyword>
<dbReference type="GO" id="GO:0055052">
    <property type="term" value="C:ATP-binding cassette (ABC) transporter complex, substrate-binding subunit-containing"/>
    <property type="evidence" value="ECO:0007669"/>
    <property type="project" value="TreeGrafter"/>
</dbReference>
<protein>
    <submittedName>
        <fullName evidence="5">Maltose-binding protein MalE</fullName>
    </submittedName>
</protein>
<keyword evidence="6" id="KW-1185">Reference proteome</keyword>
<dbReference type="InterPro" id="IPR006059">
    <property type="entry name" value="SBP"/>
</dbReference>
<dbReference type="Proteomes" id="UP000199315">
    <property type="component" value="Unassembled WGS sequence"/>
</dbReference>
<dbReference type="GO" id="GO:0042956">
    <property type="term" value="P:maltodextrin transmembrane transport"/>
    <property type="evidence" value="ECO:0007669"/>
    <property type="project" value="TreeGrafter"/>
</dbReference>
<proteinExistence type="inferred from homology"/>
<evidence type="ECO:0000256" key="1">
    <source>
        <dbReference type="ARBA" id="ARBA00008520"/>
    </source>
</evidence>
<gene>
    <name evidence="5" type="ORF">SAMN05421730_100877</name>
</gene>
<dbReference type="OrthoDB" id="9766758at2"/>
<organism evidence="5 6">
    <name type="scientific">Anaerobium acetethylicum</name>
    <dbReference type="NCBI Taxonomy" id="1619234"/>
    <lineage>
        <taxon>Bacteria</taxon>
        <taxon>Bacillati</taxon>
        <taxon>Bacillota</taxon>
        <taxon>Clostridia</taxon>
        <taxon>Lachnospirales</taxon>
        <taxon>Lachnospiraceae</taxon>
        <taxon>Anaerobium</taxon>
    </lineage>
</organism>
<dbReference type="RefSeq" id="WP_091232869.1">
    <property type="nucleotide sequence ID" value="NZ_FMKA01000008.1"/>
</dbReference>
<feature type="signal peptide" evidence="4">
    <location>
        <begin position="1"/>
        <end position="19"/>
    </location>
</feature>
<dbReference type="AlphaFoldDB" id="A0A1D3TT76"/>
<accession>A0A1D3TT76</accession>
<feature type="chain" id="PRO_5039097888" evidence="4">
    <location>
        <begin position="20"/>
        <end position="419"/>
    </location>
</feature>
<dbReference type="Gene3D" id="3.40.190.10">
    <property type="entry name" value="Periplasmic binding protein-like II"/>
    <property type="match status" value="2"/>
</dbReference>
<dbReference type="GO" id="GO:1901982">
    <property type="term" value="F:maltose binding"/>
    <property type="evidence" value="ECO:0007669"/>
    <property type="project" value="TreeGrafter"/>
</dbReference>
<evidence type="ECO:0000313" key="5">
    <source>
        <dbReference type="EMBL" id="SCP97112.1"/>
    </source>
</evidence>
<sequence>MMRRFVKKMTACIAVLALAAGLITGCSGKKPDADTQDEASVQEEKALRLWYTDQGLEPYLTQAATAYKTEKGVEVALELVPAADYAEAISEASISEEGGPDVYIAANSLLETLELAGLTSKVEEYKDIYKEKNFPGTALSAASYKDGLIAYPVSFETTCLLYNKNYVETVPATMDEILAFAENFAGSDGVENILKWDVSDLFFDYFFVREYMELGGKNGDDRTVADVDNQKVQECLAYFQSLNQFFSIDAREVTYENVLQEFMDGKTVFIFAKTDAISAIDKAVAAGTSAVPYGAAVLPDLRADLATKGISTTDMAVVNGYTKNREEAEDFAKYLSYDAADSLYDTTGRIAAREGIAYSNPEIANIMEQYRASVPVAKFMEAGNYWVKIEIAFSNIWAGGDIAAEIKAVADFIKEQLAQ</sequence>
<reference evidence="5 6" key="1">
    <citation type="submission" date="2016-09" db="EMBL/GenBank/DDBJ databases">
        <authorList>
            <person name="Capua I."/>
            <person name="De Benedictis P."/>
            <person name="Joannis T."/>
            <person name="Lombin L.H."/>
            <person name="Cattoli G."/>
        </authorList>
    </citation>
    <scope>NUCLEOTIDE SEQUENCE [LARGE SCALE GENOMIC DNA]</scope>
    <source>
        <strain evidence="5 6">GluBS11</strain>
    </source>
</reference>
<evidence type="ECO:0000256" key="3">
    <source>
        <dbReference type="ARBA" id="ARBA00022729"/>
    </source>
</evidence>
<comment type="similarity">
    <text evidence="1">Belongs to the bacterial solute-binding protein 1 family.</text>
</comment>
<dbReference type="Pfam" id="PF13416">
    <property type="entry name" value="SBP_bac_8"/>
    <property type="match status" value="1"/>
</dbReference>
<evidence type="ECO:0000256" key="4">
    <source>
        <dbReference type="SAM" id="SignalP"/>
    </source>
</evidence>
<dbReference type="SUPFAM" id="SSF53850">
    <property type="entry name" value="Periplasmic binding protein-like II"/>
    <property type="match status" value="1"/>
</dbReference>
<evidence type="ECO:0000256" key="2">
    <source>
        <dbReference type="ARBA" id="ARBA00022448"/>
    </source>
</evidence>
<dbReference type="EMBL" id="FMKA01000008">
    <property type="protein sequence ID" value="SCP97112.1"/>
    <property type="molecule type" value="Genomic_DNA"/>
</dbReference>
<keyword evidence="2" id="KW-0813">Transport</keyword>
<evidence type="ECO:0000313" key="6">
    <source>
        <dbReference type="Proteomes" id="UP000199315"/>
    </source>
</evidence>
<dbReference type="GO" id="GO:0015768">
    <property type="term" value="P:maltose transport"/>
    <property type="evidence" value="ECO:0007669"/>
    <property type="project" value="TreeGrafter"/>
</dbReference>
<dbReference type="PANTHER" id="PTHR30061">
    <property type="entry name" value="MALTOSE-BINDING PERIPLASMIC PROTEIN"/>
    <property type="match status" value="1"/>
</dbReference>
<name>A0A1D3TT76_9FIRM</name>
<dbReference type="STRING" id="1619234.SAMN05421730_100877"/>